<dbReference type="InterPro" id="IPR029058">
    <property type="entry name" value="AB_hydrolase_fold"/>
</dbReference>
<evidence type="ECO:0000313" key="4">
    <source>
        <dbReference type="Proteomes" id="UP001595789"/>
    </source>
</evidence>
<gene>
    <name evidence="3" type="ORF">ACFOWA_07880</name>
</gene>
<dbReference type="RefSeq" id="WP_378983693.1">
    <property type="nucleotide sequence ID" value="NZ_JBHSBW010000007.1"/>
</dbReference>
<dbReference type="EMBL" id="JBHSBW010000007">
    <property type="protein sequence ID" value="MFC4211095.1"/>
    <property type="molecule type" value="Genomic_DNA"/>
</dbReference>
<proteinExistence type="predicted"/>
<dbReference type="GO" id="GO:0016787">
    <property type="term" value="F:hydrolase activity"/>
    <property type="evidence" value="ECO:0007669"/>
    <property type="project" value="UniProtKB-KW"/>
</dbReference>
<keyword evidence="4" id="KW-1185">Reference proteome</keyword>
<protein>
    <submittedName>
        <fullName evidence="3">Alpha/beta fold hydrolase</fullName>
    </submittedName>
</protein>
<dbReference type="Pfam" id="PF00561">
    <property type="entry name" value="Abhydrolase_1"/>
    <property type="match status" value="1"/>
</dbReference>
<evidence type="ECO:0000259" key="2">
    <source>
        <dbReference type="Pfam" id="PF00561"/>
    </source>
</evidence>
<name>A0ABV8P733_9SPHI</name>
<feature type="domain" description="AB hydrolase-1" evidence="2">
    <location>
        <begin position="49"/>
        <end position="165"/>
    </location>
</feature>
<keyword evidence="1 3" id="KW-0378">Hydrolase</keyword>
<reference evidence="4" key="1">
    <citation type="journal article" date="2019" name="Int. J. Syst. Evol. Microbiol.">
        <title>The Global Catalogue of Microorganisms (GCM) 10K type strain sequencing project: providing services to taxonomists for standard genome sequencing and annotation.</title>
        <authorList>
            <consortium name="The Broad Institute Genomics Platform"/>
            <consortium name="The Broad Institute Genome Sequencing Center for Infectious Disease"/>
            <person name="Wu L."/>
            <person name="Ma J."/>
        </authorList>
    </citation>
    <scope>NUCLEOTIDE SEQUENCE [LARGE SCALE GENOMIC DNA]</scope>
    <source>
        <strain evidence="4">CCM 8691</strain>
    </source>
</reference>
<dbReference type="SUPFAM" id="SSF53474">
    <property type="entry name" value="alpha/beta-Hydrolases"/>
    <property type="match status" value="1"/>
</dbReference>
<dbReference type="InterPro" id="IPR000073">
    <property type="entry name" value="AB_hydrolase_1"/>
</dbReference>
<sequence>MTQINDVNNSLINPYSDEELIKNFPGFTNHYASVNGIKLHYVDGGIGMPLICLPGWPQTWYSYHPVAVELAKSYRVIIVDIRGMGSSEKPITGFDKKTMASDVLELIKQLNLSKVNIMGHDIGGMVAMSFAFNHPEFTQNLIVADGSHPSEGMMQMPLMPAAGTFSKKMDANMPYAWWMGFNQVKGLPEKILEGRFQYLIDWLFEYVMIDAEKMSSFDRAVYAWAYNNAESIRASNAWYQSFAQDIEDAKIYQQLNMPVLGLASYVSYNYMKMGLPYVAKNVEVIGILDSGHYMFEEKPREVLAAVLKFLGA</sequence>
<dbReference type="PRINTS" id="PR00111">
    <property type="entry name" value="ABHYDROLASE"/>
</dbReference>
<dbReference type="PRINTS" id="PR00412">
    <property type="entry name" value="EPOXHYDRLASE"/>
</dbReference>
<dbReference type="Proteomes" id="UP001595789">
    <property type="component" value="Unassembled WGS sequence"/>
</dbReference>
<comment type="caution">
    <text evidence="3">The sequence shown here is derived from an EMBL/GenBank/DDBJ whole genome shotgun (WGS) entry which is preliminary data.</text>
</comment>
<evidence type="ECO:0000313" key="3">
    <source>
        <dbReference type="EMBL" id="MFC4211095.1"/>
    </source>
</evidence>
<organism evidence="3 4">
    <name type="scientific">Pedobacter lithocola</name>
    <dbReference type="NCBI Taxonomy" id="1908239"/>
    <lineage>
        <taxon>Bacteria</taxon>
        <taxon>Pseudomonadati</taxon>
        <taxon>Bacteroidota</taxon>
        <taxon>Sphingobacteriia</taxon>
        <taxon>Sphingobacteriales</taxon>
        <taxon>Sphingobacteriaceae</taxon>
        <taxon>Pedobacter</taxon>
    </lineage>
</organism>
<evidence type="ECO:0000256" key="1">
    <source>
        <dbReference type="ARBA" id="ARBA00022801"/>
    </source>
</evidence>
<dbReference type="InterPro" id="IPR000639">
    <property type="entry name" value="Epox_hydrolase-like"/>
</dbReference>
<dbReference type="Gene3D" id="3.40.50.1820">
    <property type="entry name" value="alpha/beta hydrolase"/>
    <property type="match status" value="1"/>
</dbReference>
<accession>A0ABV8P733</accession>
<dbReference type="PANTHER" id="PTHR43329">
    <property type="entry name" value="EPOXIDE HYDROLASE"/>
    <property type="match status" value="1"/>
</dbReference>